<dbReference type="EMBL" id="JASNRB020000051">
    <property type="protein sequence ID" value="MFJ1472504.1"/>
    <property type="molecule type" value="Genomic_DNA"/>
</dbReference>
<gene>
    <name evidence="1" type="ORF">QPK29_032780</name>
</gene>
<evidence type="ECO:0000313" key="2">
    <source>
        <dbReference type="Proteomes" id="UP001168096"/>
    </source>
</evidence>
<protein>
    <submittedName>
        <fullName evidence="1">DUF1302 family protein</fullName>
    </submittedName>
</protein>
<name>A0ACC7MKW3_9BURK</name>
<accession>A0ACC7MKW3</accession>
<sequence>MEWQAGINYVKYWGGNSTTNAYGDRDSIGFFLTRTF</sequence>
<organism evidence="1 2">
    <name type="scientific">Massilia orientalis</name>
    <dbReference type="NCBI Taxonomy" id="3050128"/>
    <lineage>
        <taxon>Bacteria</taxon>
        <taxon>Pseudomonadati</taxon>
        <taxon>Pseudomonadota</taxon>
        <taxon>Betaproteobacteria</taxon>
        <taxon>Burkholderiales</taxon>
        <taxon>Oxalobacteraceae</taxon>
        <taxon>Telluria group</taxon>
        <taxon>Massilia</taxon>
    </lineage>
</organism>
<keyword evidence="2" id="KW-1185">Reference proteome</keyword>
<dbReference type="Proteomes" id="UP001168096">
    <property type="component" value="Unassembled WGS sequence"/>
</dbReference>
<evidence type="ECO:0000313" key="1">
    <source>
        <dbReference type="EMBL" id="MFJ1472504.1"/>
    </source>
</evidence>
<reference evidence="1" key="1">
    <citation type="submission" date="2024-11" db="EMBL/GenBank/DDBJ databases">
        <title>Description of Massilia orientalis sp. nov., isolated from rhizosphere soil of Ageratina adenophora.</title>
        <authorList>
            <person name="Wang Y."/>
        </authorList>
    </citation>
    <scope>NUCLEOTIDE SEQUENCE</scope>
    <source>
        <strain evidence="1">YIM B02787</strain>
    </source>
</reference>
<comment type="caution">
    <text evidence="1">The sequence shown here is derived from an EMBL/GenBank/DDBJ whole genome shotgun (WGS) entry which is preliminary data.</text>
</comment>
<proteinExistence type="predicted"/>